<dbReference type="InterPro" id="IPR011989">
    <property type="entry name" value="ARM-like"/>
</dbReference>
<dbReference type="SUPFAM" id="SSF74650">
    <property type="entry name" value="Galactose mutarotase-like"/>
    <property type="match status" value="1"/>
</dbReference>
<dbReference type="Gene3D" id="1.25.10.10">
    <property type="entry name" value="Leucine-rich Repeat Variant"/>
    <property type="match status" value="2"/>
</dbReference>
<evidence type="ECO:0000256" key="3">
    <source>
        <dbReference type="ARBA" id="ARBA00022679"/>
    </source>
</evidence>
<dbReference type="Gene3D" id="2.70.98.10">
    <property type="match status" value="1"/>
</dbReference>
<keyword evidence="4" id="KW-0547">Nucleotide-binding</keyword>
<comment type="catalytic activity">
    <reaction evidence="8">
        <text>L-seryl-[protein] + ATP = O-phospho-L-seryl-[protein] + ADP + H(+)</text>
        <dbReference type="Rhea" id="RHEA:17989"/>
        <dbReference type="Rhea" id="RHEA-COMP:9863"/>
        <dbReference type="Rhea" id="RHEA-COMP:11604"/>
        <dbReference type="ChEBI" id="CHEBI:15378"/>
        <dbReference type="ChEBI" id="CHEBI:29999"/>
        <dbReference type="ChEBI" id="CHEBI:30616"/>
        <dbReference type="ChEBI" id="CHEBI:83421"/>
        <dbReference type="ChEBI" id="CHEBI:456216"/>
        <dbReference type="EC" id="2.7.11.1"/>
    </reaction>
</comment>
<evidence type="ECO:0000256" key="4">
    <source>
        <dbReference type="ARBA" id="ARBA00022741"/>
    </source>
</evidence>
<sequence>MEGSKKPRRATRPWITLRNDAAAVAIDAAGGSIASFVLGDGVNPLSWDSAVHDQQDVEKTAPRPLGHFLCLDRWGPPSVAEEAQGMPYHGEASSRHWHVVELDSPVVRLEAQLPMAGLAVERRLELVKCQAARRAVDAPQGGAAVLAAVLKVQDEVKNINQLGRIFNMVQHPSIAAPFLSAETRVDCNGKRGFTQGPRGCAEVLWHAPREFPAAVTARDGVRDAHGMTGGADDVFSYEVDPKETYGWVCASTPSQGLLLGYVWPRAEYPWVSLWCSSEVDGDQRPRARGLEFGTTGLHQPFPILTKHPRIFDLPTFEHLDAAPSSTRKSFCSFLLSIPSHFRGVQRVELVAAAAAAPARKLRIWEKDTGSSVEIAAETERVHIVLEEVYIQAVVLTAQGPMLGVPARVQRCRGLRATEPGAVDAVKAFLEDEDSYVRSAACEWILRAKLPASAVADVLPALLHLLADESGFVRKAASSALARLPAASLESHVDVLADLLVHQDCSVRKVACQALSKLSSEAIAPHASRLGKLLEVEELEEAACTIMAKLPQNLLVTHLQRLSESMLRLPSEVAEEFVDIVSFAEAQDPEVQRATISIVHRWSHSGWVKALSHQQDLVRAAACRAIVKMPGSVLTNHEKLLTGLLQDWNSSVRASACFALGHLPANALLPHAGRLASMLDDLQYEVCQEACLAAAKLPQGALAPRALAARAPKLEQLMQDDDEGVRMAACRAVARLPQDVMVRHAVQISNALHGFPSLAQEFHGISGWLQHGQLAVREAACSIMTMWPSEMVGPHIALVAQFLEVEPLQWIACVLMAKLPGHLLVPHIKSLSMKVPPLGSDVAEQFVDVPSLLDHGDDPEVRAAACSIMGLWAPAMLRPYGPKLERLLEDPCELVWQAACSTLAPCHLSGAETAEAFGAWTRLDPWAAAALRVCSSRGTWPQQILDALTLQVDSLGSQHANQLLSHLVPSLMSSDTLELLGQLLKKACGCSWPPNRHELLHAAARAGNHEVCEVLVNNGHPLRVKDRSGLTPEEHAIRNGHHTVASWFRQHLRLVNTRGGSGAAYYEAMQDESAVVKVQWHQIELDGVPGRLGGIHSLLAITVRNGQSQSSWTYVLEKAASQREDAREECQNGIYISCWSEVTSMITLPALHTLNSVGAALTMKKLWEVAMSTGKYDLTRSNCHHAAQAVYNACVPHSDPHLKVLKIPNALLTSVAALVKPLLLGSRSSTSQSSSVAVSSELGESGSASRINRGAPFPFEMVGKRS</sequence>
<dbReference type="PANTHER" id="PTHR22983">
    <property type="entry name" value="PROTEIN KINASE RELATED"/>
    <property type="match status" value="1"/>
</dbReference>
<dbReference type="PROSITE" id="PS50088">
    <property type="entry name" value="ANK_REPEAT"/>
    <property type="match status" value="1"/>
</dbReference>
<dbReference type="InterPro" id="IPR016024">
    <property type="entry name" value="ARM-type_fold"/>
</dbReference>
<keyword evidence="2" id="KW-0723">Serine/threonine-protein kinase</keyword>
<keyword evidence="3" id="KW-0808">Transferase</keyword>
<dbReference type="InterPro" id="IPR011013">
    <property type="entry name" value="Gal_mutarotase_sf_dom"/>
</dbReference>
<dbReference type="SUPFAM" id="SSF48371">
    <property type="entry name" value="ARM repeat"/>
    <property type="match status" value="1"/>
</dbReference>
<dbReference type="InterPro" id="IPR002110">
    <property type="entry name" value="Ankyrin_rpt"/>
</dbReference>
<dbReference type="Proteomes" id="UP001642464">
    <property type="component" value="Unassembled WGS sequence"/>
</dbReference>
<name>A0ABP0HSV7_9DINO</name>
<accession>A0ABP0HSV7</accession>
<keyword evidence="9" id="KW-0040">ANK repeat</keyword>
<dbReference type="InterPro" id="IPR021133">
    <property type="entry name" value="HEAT_type_2"/>
</dbReference>
<evidence type="ECO:0000256" key="10">
    <source>
        <dbReference type="PROSITE-ProRule" id="PRU00103"/>
    </source>
</evidence>
<evidence type="ECO:0000256" key="1">
    <source>
        <dbReference type="ARBA" id="ARBA00012513"/>
    </source>
</evidence>
<feature type="compositionally biased region" description="Low complexity" evidence="11">
    <location>
        <begin position="1234"/>
        <end position="1249"/>
    </location>
</feature>
<proteinExistence type="predicted"/>
<protein>
    <recommendedName>
        <fullName evidence="1">non-specific serine/threonine protein kinase</fullName>
        <ecNumber evidence="1">2.7.11.1</ecNumber>
    </recommendedName>
</protein>
<dbReference type="InterPro" id="IPR014718">
    <property type="entry name" value="GH-type_carb-bd"/>
</dbReference>
<comment type="catalytic activity">
    <reaction evidence="7">
        <text>L-threonyl-[protein] + ATP = O-phospho-L-threonyl-[protein] + ADP + H(+)</text>
        <dbReference type="Rhea" id="RHEA:46608"/>
        <dbReference type="Rhea" id="RHEA-COMP:11060"/>
        <dbReference type="Rhea" id="RHEA-COMP:11605"/>
        <dbReference type="ChEBI" id="CHEBI:15378"/>
        <dbReference type="ChEBI" id="CHEBI:30013"/>
        <dbReference type="ChEBI" id="CHEBI:30616"/>
        <dbReference type="ChEBI" id="CHEBI:61977"/>
        <dbReference type="ChEBI" id="CHEBI:456216"/>
        <dbReference type="EC" id="2.7.11.1"/>
    </reaction>
</comment>
<evidence type="ECO:0000256" key="8">
    <source>
        <dbReference type="ARBA" id="ARBA00048679"/>
    </source>
</evidence>
<reference evidence="12 13" key="1">
    <citation type="submission" date="2024-02" db="EMBL/GenBank/DDBJ databases">
        <authorList>
            <person name="Chen Y."/>
            <person name="Shah S."/>
            <person name="Dougan E. K."/>
            <person name="Thang M."/>
            <person name="Chan C."/>
        </authorList>
    </citation>
    <scope>NUCLEOTIDE SEQUENCE [LARGE SCALE GENOMIC DNA]</scope>
</reference>
<dbReference type="PANTHER" id="PTHR22983:SF6">
    <property type="entry name" value="SERINE_THREONINE-PROTEIN KINASE 36"/>
    <property type="match status" value="1"/>
</dbReference>
<gene>
    <name evidence="12" type="ORF">SCF082_LOCUS3111</name>
</gene>
<dbReference type="Gene3D" id="1.25.40.20">
    <property type="entry name" value="Ankyrin repeat-containing domain"/>
    <property type="match status" value="1"/>
</dbReference>
<keyword evidence="6" id="KW-0067">ATP-binding</keyword>
<evidence type="ECO:0000256" key="6">
    <source>
        <dbReference type="ARBA" id="ARBA00022840"/>
    </source>
</evidence>
<dbReference type="EC" id="2.7.11.1" evidence="1"/>
<evidence type="ECO:0000256" key="9">
    <source>
        <dbReference type="PROSITE-ProRule" id="PRU00023"/>
    </source>
</evidence>
<feature type="repeat" description="HEAT" evidence="10">
    <location>
        <begin position="457"/>
        <end position="493"/>
    </location>
</feature>
<feature type="region of interest" description="Disordered" evidence="11">
    <location>
        <begin position="1234"/>
        <end position="1265"/>
    </location>
</feature>
<evidence type="ECO:0000313" key="12">
    <source>
        <dbReference type="EMBL" id="CAK8992469.1"/>
    </source>
</evidence>
<feature type="repeat" description="ANK" evidence="9">
    <location>
        <begin position="994"/>
        <end position="1026"/>
    </location>
</feature>
<evidence type="ECO:0000256" key="2">
    <source>
        <dbReference type="ARBA" id="ARBA00022527"/>
    </source>
</evidence>
<dbReference type="InterPro" id="IPR036770">
    <property type="entry name" value="Ankyrin_rpt-contain_sf"/>
</dbReference>
<keyword evidence="13" id="KW-1185">Reference proteome</keyword>
<evidence type="ECO:0000313" key="13">
    <source>
        <dbReference type="Proteomes" id="UP001642464"/>
    </source>
</evidence>
<evidence type="ECO:0000256" key="5">
    <source>
        <dbReference type="ARBA" id="ARBA00022777"/>
    </source>
</evidence>
<dbReference type="EMBL" id="CAXAMM010001558">
    <property type="protein sequence ID" value="CAK8992469.1"/>
    <property type="molecule type" value="Genomic_DNA"/>
</dbReference>
<evidence type="ECO:0000256" key="11">
    <source>
        <dbReference type="SAM" id="MobiDB-lite"/>
    </source>
</evidence>
<evidence type="ECO:0000256" key="7">
    <source>
        <dbReference type="ARBA" id="ARBA00047899"/>
    </source>
</evidence>
<dbReference type="Pfam" id="PF13637">
    <property type="entry name" value="Ank_4"/>
    <property type="match status" value="1"/>
</dbReference>
<organism evidence="12 13">
    <name type="scientific">Durusdinium trenchii</name>
    <dbReference type="NCBI Taxonomy" id="1381693"/>
    <lineage>
        <taxon>Eukaryota</taxon>
        <taxon>Sar</taxon>
        <taxon>Alveolata</taxon>
        <taxon>Dinophyceae</taxon>
        <taxon>Suessiales</taxon>
        <taxon>Symbiodiniaceae</taxon>
        <taxon>Durusdinium</taxon>
    </lineage>
</organism>
<dbReference type="SUPFAM" id="SSF48403">
    <property type="entry name" value="Ankyrin repeat"/>
    <property type="match status" value="1"/>
</dbReference>
<dbReference type="PROSITE" id="PS50077">
    <property type="entry name" value="HEAT_REPEAT"/>
    <property type="match status" value="1"/>
</dbReference>
<comment type="caution">
    <text evidence="12">The sequence shown here is derived from an EMBL/GenBank/DDBJ whole genome shotgun (WGS) entry which is preliminary data.</text>
</comment>
<keyword evidence="5" id="KW-0418">Kinase</keyword>
<dbReference type="Pfam" id="PF13646">
    <property type="entry name" value="HEAT_2"/>
    <property type="match status" value="1"/>
</dbReference>